<evidence type="ECO:0000256" key="13">
    <source>
        <dbReference type="ARBA" id="ARBA00023163"/>
    </source>
</evidence>
<keyword evidence="7" id="KW-0540">Nuclease</keyword>
<comment type="caution">
    <text evidence="20">The sequence shown here is derived from an EMBL/GenBank/DDBJ whole genome shotgun (WGS) entry which is preliminary data.</text>
</comment>
<keyword evidence="12" id="KW-0805">Transcription regulation</keyword>
<dbReference type="InterPro" id="IPR001841">
    <property type="entry name" value="Znf_RING"/>
</dbReference>
<dbReference type="InterPro" id="IPR036397">
    <property type="entry name" value="RNaseH_sf"/>
</dbReference>
<feature type="region of interest" description="Disordered" evidence="17">
    <location>
        <begin position="19"/>
        <end position="42"/>
    </location>
</feature>
<comment type="subcellular location">
    <subcellularLocation>
        <location evidence="3">Cytoplasm</location>
    </subcellularLocation>
    <subcellularLocation>
        <location evidence="2">Nucleus</location>
    </subcellularLocation>
</comment>
<evidence type="ECO:0000259" key="19">
    <source>
        <dbReference type="PROSITE" id="PS50089"/>
    </source>
</evidence>
<evidence type="ECO:0000256" key="14">
    <source>
        <dbReference type="ARBA" id="ARBA00023242"/>
    </source>
</evidence>
<dbReference type="SUPFAM" id="SSF57850">
    <property type="entry name" value="RING/U-box"/>
    <property type="match status" value="1"/>
</dbReference>
<sequence length="1162" mass="125549">MAGSMADLMAEAPGEQALRSSTVGLQSGPLESAPLTSGAPAVPPETLALREHIAELDSELQQRDAVVDRLKVTVSELRRTLDKAMLEPQNGSLWRDMYEEAQLASEARERALQELQLENETRVKEIALLSQYIRKLEDEANNCDGHRERLLLFAVVAAAKSNSIEAEQKQLLARLHGFEDSFARCIGRVTQALAAGVMNVSLDTMQAVPRFAVFRLCPGGSAVLEVCEQPDSSWELAAVDLSPTGDSSKRPALVADKGSLSLMLSGVVSGNAGAAHGAVPTLRCADKDDFAKWAGALGLLRLLPEGKISPTSIRAATPLAEEPLSEQRLLSLLAAVEGDCAGEALLASCAWEEDLHLVKSDGTSSGLAGELKWFSAAMSAAIGLEQGSLLLMRQALGLPITPSVDISLSTSEALTGICLLPGNILLFFLLEDNALFTLRSATEILVLALVPVLMGPIRIVLALRQERACREIAVSGGVQGDYVAAAQQLVDLSSSPTGRRLNLVSAMMLSWLAGIMLWGVTMPPCDQFSEVLFWEIEKNEVSCEALGLTTSMLFAAGMLTFGFGLAVHTGLNFLIERARPRPAGLTEELLALLPSHKYGVTPSGSTLPALSRGADATEAEDADDHVCSVCLENFSHGEVVRELPCRHTFHIGCIDDWLKRTPSCPMRCEPDLRTWSTAAGLSLRGQPRREDPVASLAVPQTSQKLELESEINVELAVGSRRLPVDRDRRKIQGKATFEEDLQEAVFVEDFKRQVLLRASQGGDIVVNDEVSDVPVGLDTSGLAGANVRCLDGYIQIAFIECRPSTPGKEQEIHEVWAWNLEEEFGNMLVAAAGDASGGAMLALDMEFPGFLRQEPRAGARAARYQALRENVDRLRPIQLGAAIAGADGSLRGVWSFNLQFDADVDLHTEKSVAFLRAAGLDFPRHKTEGIEAAALGRRLAGSMLVGQHGRAPWWITFAGAYDLGYLLKLLTSGRPLPRDFSSFDVALGAFCPRRHELREELPHGSLDSLARKLGVQRYGSAHTAGSDALLTLELFQRVVGCKMGSPSRWPWADMWGAHQHPWYHPGWEPPPTWEHLRWDGNPWNFAFAASLPPPSPNVTSVPWPPGALAQTPQIPSLQSLNGGNPMPSAAFWNSASQVLAKAQSVDIRKAAVPGVTRSVLEI</sequence>
<dbReference type="Gene3D" id="3.30.420.10">
    <property type="entry name" value="Ribonuclease H-like superfamily/Ribonuclease H"/>
    <property type="match status" value="1"/>
</dbReference>
<proteinExistence type="inferred from homology"/>
<dbReference type="AlphaFoldDB" id="A0A813D9Z1"/>
<feature type="coiled-coil region" evidence="16">
    <location>
        <begin position="67"/>
        <end position="118"/>
    </location>
</feature>
<keyword evidence="11" id="KW-0694">RNA-binding</keyword>
<keyword evidence="21" id="KW-1185">Reference proteome</keyword>
<keyword evidence="6" id="KW-0963">Cytoplasm</keyword>
<accession>A0A813D9Z1</accession>
<keyword evidence="8" id="KW-0479">Metal-binding</keyword>
<evidence type="ECO:0000256" key="4">
    <source>
        <dbReference type="ARBA" id="ARBA00008372"/>
    </source>
</evidence>
<keyword evidence="13" id="KW-0804">Transcription</keyword>
<evidence type="ECO:0000256" key="8">
    <source>
        <dbReference type="ARBA" id="ARBA00022723"/>
    </source>
</evidence>
<name>A0A813D9Z1_POLGL</name>
<comment type="similarity">
    <text evidence="4">Belongs to the CAF1 family.</text>
</comment>
<dbReference type="GO" id="GO:0005737">
    <property type="term" value="C:cytoplasm"/>
    <property type="evidence" value="ECO:0007669"/>
    <property type="project" value="UniProtKB-SubCell"/>
</dbReference>
<evidence type="ECO:0000256" key="16">
    <source>
        <dbReference type="SAM" id="Coils"/>
    </source>
</evidence>
<dbReference type="GO" id="GO:0003723">
    <property type="term" value="F:RNA binding"/>
    <property type="evidence" value="ECO:0007669"/>
    <property type="project" value="UniProtKB-KW"/>
</dbReference>
<dbReference type="Proteomes" id="UP000654075">
    <property type="component" value="Unassembled WGS sequence"/>
</dbReference>
<dbReference type="GO" id="GO:0008270">
    <property type="term" value="F:zinc ion binding"/>
    <property type="evidence" value="ECO:0007669"/>
    <property type="project" value="UniProtKB-KW"/>
</dbReference>
<evidence type="ECO:0000256" key="2">
    <source>
        <dbReference type="ARBA" id="ARBA00004123"/>
    </source>
</evidence>
<protein>
    <recommendedName>
        <fullName evidence="5">poly(A)-specific ribonuclease</fullName>
        <ecNumber evidence="5">3.1.13.4</ecNumber>
    </recommendedName>
</protein>
<evidence type="ECO:0000313" key="21">
    <source>
        <dbReference type="Proteomes" id="UP000654075"/>
    </source>
</evidence>
<evidence type="ECO:0000313" key="20">
    <source>
        <dbReference type="EMBL" id="CAE8584354.1"/>
    </source>
</evidence>
<keyword evidence="10" id="KW-0269">Exonuclease</keyword>
<comment type="catalytic activity">
    <reaction evidence="1">
        <text>Exonucleolytic cleavage of poly(A) to 5'-AMP.</text>
        <dbReference type="EC" id="3.1.13.4"/>
    </reaction>
</comment>
<keyword evidence="15" id="KW-0863">Zinc-finger</keyword>
<dbReference type="Pfam" id="PF04857">
    <property type="entry name" value="CAF1"/>
    <property type="match status" value="1"/>
</dbReference>
<evidence type="ECO:0000256" key="15">
    <source>
        <dbReference type="PROSITE-ProRule" id="PRU00175"/>
    </source>
</evidence>
<dbReference type="PROSITE" id="PS50089">
    <property type="entry name" value="ZF_RING_2"/>
    <property type="match status" value="1"/>
</dbReference>
<feature type="domain" description="RING-type" evidence="19">
    <location>
        <begin position="627"/>
        <end position="666"/>
    </location>
</feature>
<evidence type="ECO:0000256" key="1">
    <source>
        <dbReference type="ARBA" id="ARBA00001663"/>
    </source>
</evidence>
<dbReference type="GO" id="GO:0004535">
    <property type="term" value="F:poly(A)-specific ribonuclease activity"/>
    <property type="evidence" value="ECO:0007669"/>
    <property type="project" value="UniProtKB-EC"/>
</dbReference>
<dbReference type="InterPro" id="IPR012337">
    <property type="entry name" value="RNaseH-like_sf"/>
</dbReference>
<dbReference type="EC" id="3.1.13.4" evidence="5"/>
<keyword evidence="18" id="KW-0472">Membrane</keyword>
<dbReference type="Gene3D" id="3.30.40.10">
    <property type="entry name" value="Zinc/RING finger domain, C3HC4 (zinc finger)"/>
    <property type="match status" value="1"/>
</dbReference>
<reference evidence="20" key="1">
    <citation type="submission" date="2021-02" db="EMBL/GenBank/DDBJ databases">
        <authorList>
            <person name="Dougan E. K."/>
            <person name="Rhodes N."/>
            <person name="Thang M."/>
            <person name="Chan C."/>
        </authorList>
    </citation>
    <scope>NUCLEOTIDE SEQUENCE</scope>
</reference>
<dbReference type="InterPro" id="IPR013083">
    <property type="entry name" value="Znf_RING/FYVE/PHD"/>
</dbReference>
<dbReference type="InterPro" id="IPR006941">
    <property type="entry name" value="RNase_CAF1"/>
</dbReference>
<evidence type="ECO:0000256" key="10">
    <source>
        <dbReference type="ARBA" id="ARBA00022839"/>
    </source>
</evidence>
<dbReference type="OrthoDB" id="439315at2759"/>
<dbReference type="SMART" id="SM00184">
    <property type="entry name" value="RING"/>
    <property type="match status" value="1"/>
</dbReference>
<evidence type="ECO:0000256" key="12">
    <source>
        <dbReference type="ARBA" id="ARBA00023015"/>
    </source>
</evidence>
<dbReference type="SUPFAM" id="SSF53098">
    <property type="entry name" value="Ribonuclease H-like"/>
    <property type="match status" value="1"/>
</dbReference>
<evidence type="ECO:0000256" key="6">
    <source>
        <dbReference type="ARBA" id="ARBA00022490"/>
    </source>
</evidence>
<evidence type="ECO:0000256" key="17">
    <source>
        <dbReference type="SAM" id="MobiDB-lite"/>
    </source>
</evidence>
<keyword evidence="9" id="KW-0378">Hydrolase</keyword>
<keyword evidence="18" id="KW-1133">Transmembrane helix</keyword>
<organism evidence="20 21">
    <name type="scientific">Polarella glacialis</name>
    <name type="common">Dinoflagellate</name>
    <dbReference type="NCBI Taxonomy" id="89957"/>
    <lineage>
        <taxon>Eukaryota</taxon>
        <taxon>Sar</taxon>
        <taxon>Alveolata</taxon>
        <taxon>Dinophyceae</taxon>
        <taxon>Suessiales</taxon>
        <taxon>Suessiaceae</taxon>
        <taxon>Polarella</taxon>
    </lineage>
</organism>
<keyword evidence="14" id="KW-0539">Nucleus</keyword>
<dbReference type="GO" id="GO:0005634">
    <property type="term" value="C:nucleus"/>
    <property type="evidence" value="ECO:0007669"/>
    <property type="project" value="UniProtKB-SubCell"/>
</dbReference>
<dbReference type="GO" id="GO:0030014">
    <property type="term" value="C:CCR4-NOT complex"/>
    <property type="evidence" value="ECO:0007669"/>
    <property type="project" value="InterPro"/>
</dbReference>
<dbReference type="Pfam" id="PF13639">
    <property type="entry name" value="zf-RING_2"/>
    <property type="match status" value="1"/>
</dbReference>
<keyword evidence="18" id="KW-0812">Transmembrane</keyword>
<evidence type="ECO:0000256" key="7">
    <source>
        <dbReference type="ARBA" id="ARBA00022722"/>
    </source>
</evidence>
<evidence type="ECO:0000256" key="9">
    <source>
        <dbReference type="ARBA" id="ARBA00022801"/>
    </source>
</evidence>
<evidence type="ECO:0000256" key="5">
    <source>
        <dbReference type="ARBA" id="ARBA00012161"/>
    </source>
</evidence>
<dbReference type="InterPro" id="IPR039637">
    <property type="entry name" value="CNOT7/CNOT8/Pop2"/>
</dbReference>
<feature type="transmembrane region" description="Helical" evidence="18">
    <location>
        <begin position="552"/>
        <end position="575"/>
    </location>
</feature>
<dbReference type="CDD" id="cd16454">
    <property type="entry name" value="RING-H2_PA-TM-RING"/>
    <property type="match status" value="1"/>
</dbReference>
<evidence type="ECO:0000256" key="18">
    <source>
        <dbReference type="SAM" id="Phobius"/>
    </source>
</evidence>
<gene>
    <name evidence="20" type="ORF">PGLA1383_LOCUS3288</name>
</gene>
<keyword evidence="15" id="KW-0862">Zinc</keyword>
<evidence type="ECO:0000256" key="11">
    <source>
        <dbReference type="ARBA" id="ARBA00022884"/>
    </source>
</evidence>
<evidence type="ECO:0000256" key="3">
    <source>
        <dbReference type="ARBA" id="ARBA00004496"/>
    </source>
</evidence>
<dbReference type="PANTHER" id="PTHR10797">
    <property type="entry name" value="CCR4-NOT TRANSCRIPTION COMPLEX SUBUNIT"/>
    <property type="match status" value="1"/>
</dbReference>
<feature type="transmembrane region" description="Helical" evidence="18">
    <location>
        <begin position="442"/>
        <end position="461"/>
    </location>
</feature>
<keyword evidence="16" id="KW-0175">Coiled coil</keyword>
<dbReference type="EMBL" id="CAJNNV010001122">
    <property type="protein sequence ID" value="CAE8584354.1"/>
    <property type="molecule type" value="Genomic_DNA"/>
</dbReference>